<proteinExistence type="predicted"/>
<protein>
    <submittedName>
        <fullName evidence="1">Uncharacterized protein</fullName>
    </submittedName>
</protein>
<evidence type="ECO:0000313" key="1">
    <source>
        <dbReference type="EMBL" id="DAF54300.1"/>
    </source>
</evidence>
<sequence>MARRHRPKTLPRVYGVRPLKIFARQLHYGLITSR</sequence>
<reference evidence="1" key="1">
    <citation type="journal article" date="2021" name="Proc. Natl. Acad. Sci. U.S.A.">
        <title>A Catalog of Tens of Thousands of Viruses from Human Metagenomes Reveals Hidden Associations with Chronic Diseases.</title>
        <authorList>
            <person name="Tisza M.J."/>
            <person name="Buck C.B."/>
        </authorList>
    </citation>
    <scope>NUCLEOTIDE SEQUENCE</scope>
    <source>
        <strain evidence="1">CtFRY1</strain>
    </source>
</reference>
<name>A0A8S5STD2_9CAUD</name>
<dbReference type="EMBL" id="BK032676">
    <property type="protein sequence ID" value="DAF54300.1"/>
    <property type="molecule type" value="Genomic_DNA"/>
</dbReference>
<accession>A0A8S5STD2</accession>
<organism evidence="1">
    <name type="scientific">Siphoviridae sp. ctFRY1</name>
    <dbReference type="NCBI Taxonomy" id="2827820"/>
    <lineage>
        <taxon>Viruses</taxon>
        <taxon>Duplodnaviria</taxon>
        <taxon>Heunggongvirae</taxon>
        <taxon>Uroviricota</taxon>
        <taxon>Caudoviricetes</taxon>
    </lineage>
</organism>